<protein>
    <submittedName>
        <fullName evidence="5">GRAS family transcription factor, putative</fullName>
    </submittedName>
</protein>
<feature type="region of interest" description="Leucine repeat II (LRII)" evidence="3">
    <location>
        <begin position="313"/>
        <end position="345"/>
    </location>
</feature>
<dbReference type="Gramene" id="EOX91156">
    <property type="protein sequence ID" value="EOX91156"/>
    <property type="gene ID" value="TCM_000435"/>
</dbReference>
<reference evidence="5 6" key="1">
    <citation type="journal article" date="2013" name="Genome Biol.">
        <title>The genome sequence of the most widely cultivated cacao type and its use to identify candidate genes regulating pod color.</title>
        <authorList>
            <person name="Motamayor J.C."/>
            <person name="Mockaitis K."/>
            <person name="Schmutz J."/>
            <person name="Haiminen N."/>
            <person name="Iii D.L."/>
            <person name="Cornejo O."/>
            <person name="Findley S.D."/>
            <person name="Zheng P."/>
            <person name="Utro F."/>
            <person name="Royaert S."/>
            <person name="Saski C."/>
            <person name="Jenkins J."/>
            <person name="Podicheti R."/>
            <person name="Zhao M."/>
            <person name="Scheffler B.E."/>
            <person name="Stack J.C."/>
            <person name="Feltus F.A."/>
            <person name="Mustiga G.M."/>
            <person name="Amores F."/>
            <person name="Phillips W."/>
            <person name="Marelli J.P."/>
            <person name="May G.D."/>
            <person name="Shapiro H."/>
            <person name="Ma J."/>
            <person name="Bustamante C.D."/>
            <person name="Schnell R.J."/>
            <person name="Main D."/>
            <person name="Gilbert D."/>
            <person name="Parida L."/>
            <person name="Kuhn D.N."/>
        </authorList>
    </citation>
    <scope>NUCLEOTIDE SEQUENCE [LARGE SCALE GENOMIC DNA]</scope>
    <source>
        <strain evidence="6">cv. Matina 1-6</strain>
    </source>
</reference>
<keyword evidence="1" id="KW-0805">Transcription regulation</keyword>
<feature type="region of interest" description="Disordered" evidence="4">
    <location>
        <begin position="653"/>
        <end position="684"/>
    </location>
</feature>
<dbReference type="GO" id="GO:0005634">
    <property type="term" value="C:nucleus"/>
    <property type="evidence" value="ECO:0000318"/>
    <property type="project" value="GO_Central"/>
</dbReference>
<dbReference type="OMA" id="MRTFKML"/>
<dbReference type="EMBL" id="CM001879">
    <property type="protein sequence ID" value="EOX91156.1"/>
    <property type="molecule type" value="Genomic_DNA"/>
</dbReference>
<dbReference type="FunCoup" id="A0A061DHE6">
    <property type="interactions" value="266"/>
</dbReference>
<gene>
    <name evidence="5" type="ORF">TCM_000435</name>
</gene>
<dbReference type="AlphaFoldDB" id="A0A061DHE6"/>
<comment type="similarity">
    <text evidence="3">Belongs to the GRAS family.</text>
</comment>
<dbReference type="PROSITE" id="PS50985">
    <property type="entry name" value="GRAS"/>
    <property type="match status" value="1"/>
</dbReference>
<comment type="caution">
    <text evidence="3">Lacks conserved residue(s) required for the propagation of feature annotation.</text>
</comment>
<dbReference type="GO" id="GO:0006355">
    <property type="term" value="P:regulation of DNA-templated transcription"/>
    <property type="evidence" value="ECO:0000318"/>
    <property type="project" value="GO_Central"/>
</dbReference>
<feature type="short sequence motif" description="VHIID" evidence="3">
    <location>
        <begin position="266"/>
        <end position="270"/>
    </location>
</feature>
<feature type="compositionally biased region" description="Polar residues" evidence="4">
    <location>
        <begin position="66"/>
        <end position="77"/>
    </location>
</feature>
<feature type="compositionally biased region" description="Low complexity" evidence="4">
    <location>
        <begin position="10"/>
        <end position="30"/>
    </location>
</feature>
<keyword evidence="2" id="KW-0804">Transcription</keyword>
<dbReference type="GO" id="GO:0003700">
    <property type="term" value="F:DNA-binding transcription factor activity"/>
    <property type="evidence" value="ECO:0000318"/>
    <property type="project" value="GO_Central"/>
</dbReference>
<evidence type="ECO:0000313" key="5">
    <source>
        <dbReference type="EMBL" id="EOX91156.1"/>
    </source>
</evidence>
<dbReference type="GO" id="GO:0043565">
    <property type="term" value="F:sequence-specific DNA binding"/>
    <property type="evidence" value="ECO:0000318"/>
    <property type="project" value="GO_Central"/>
</dbReference>
<name>A0A061DHE6_THECC</name>
<dbReference type="eggNOG" id="KOG1726">
    <property type="taxonomic scope" value="Eukaryota"/>
</dbReference>
<evidence type="ECO:0000256" key="1">
    <source>
        <dbReference type="ARBA" id="ARBA00023015"/>
    </source>
</evidence>
<feature type="region of interest" description="Disordered" evidence="4">
    <location>
        <begin position="1"/>
        <end position="30"/>
    </location>
</feature>
<feature type="region of interest" description="SAW" evidence="3">
    <location>
        <begin position="447"/>
        <end position="522"/>
    </location>
</feature>
<evidence type="ECO:0000256" key="2">
    <source>
        <dbReference type="ARBA" id="ARBA00023163"/>
    </source>
</evidence>
<dbReference type="InParanoid" id="A0A061DHE6"/>
<dbReference type="Pfam" id="PF03514">
    <property type="entry name" value="GRAS"/>
    <property type="match status" value="1"/>
</dbReference>
<dbReference type="Pfam" id="PF03134">
    <property type="entry name" value="TB2_DP1_HVA22"/>
    <property type="match status" value="1"/>
</dbReference>
<dbReference type="PANTHER" id="PTHR31636">
    <property type="entry name" value="OSJNBA0084A10.13 PROTEIN-RELATED"/>
    <property type="match status" value="1"/>
</dbReference>
<organism evidence="5 6">
    <name type="scientific">Theobroma cacao</name>
    <name type="common">Cacao</name>
    <name type="synonym">Cocoa</name>
    <dbReference type="NCBI Taxonomy" id="3641"/>
    <lineage>
        <taxon>Eukaryota</taxon>
        <taxon>Viridiplantae</taxon>
        <taxon>Streptophyta</taxon>
        <taxon>Embryophyta</taxon>
        <taxon>Tracheophyta</taxon>
        <taxon>Spermatophyta</taxon>
        <taxon>Magnoliopsida</taxon>
        <taxon>eudicotyledons</taxon>
        <taxon>Gunneridae</taxon>
        <taxon>Pentapetalae</taxon>
        <taxon>rosids</taxon>
        <taxon>malvids</taxon>
        <taxon>Malvales</taxon>
        <taxon>Malvaceae</taxon>
        <taxon>Byttnerioideae</taxon>
        <taxon>Theobroma</taxon>
    </lineage>
</organism>
<dbReference type="HOGENOM" id="CLU_398160_0_0_1"/>
<evidence type="ECO:0000256" key="3">
    <source>
        <dbReference type="PROSITE-ProRule" id="PRU01191"/>
    </source>
</evidence>
<dbReference type="Proteomes" id="UP000026915">
    <property type="component" value="Chromosome 1"/>
</dbReference>
<proteinExistence type="inferred from homology"/>
<feature type="region of interest" description="Disordered" evidence="4">
    <location>
        <begin position="46"/>
        <end position="88"/>
    </location>
</feature>
<sequence>MRVPVTSPQNNHSPSPKTNNNSSSNNNSIARNISFHGLNGVQTSCYEPTSVLDPRRSPSPVPEKPVTNSVDVSNCISSDPHHHQAPSPEWGEYVLRNMDWDSIMKDLGLDDESVPPIKTINPQVISPCENQIQSLPEFTSCELTHQSVHSDFNNLYDFYSEELIRAADCFDTHELQLAHVILARLNQRLRSPSGKPLQRAAFYFNEALQSLFTGSTRSTRLSSWSEIVQTIKAYKAFSGINPIPMFNHFTTNQALLEALDGSAPLIHIIDFDIGLGGQYASLMREMAERNDHSCKFIRITAVVPEEYAIETRLIKDNLFQFAQDLKLRFQIEFVLLRTFEMLSLKAFKFIDGEKTAILLSPSIFRCLSLNVAAFLSDLRRVNPSVVVFVDSEVWMESGTTSFRKNFVNGLEFYAMMFESLDAAVAGGEWVRKIETLLLRPRILAAVEAAARRTTQPWRELFVGAGMRAVHLSQFADFQAECLLGKVQNPAMAFLGSNVASEVGLRLLLCPLGSNIVTRAACCSVGIVLPVYSTFRAIERNDENEQQKWLTYWAAYGSFTIVEVFSDKLLSWFPYYYHFKFAFLVWLQLPSTEGAKQIYKNRLRPFLLRHQAKVDQLMGFACSEMARFISTHQEEFRFVRIMFRKMTGSANAKVRGAAEPDKPRRLPEIKGQTRMISNPESDHNE</sequence>
<dbReference type="STRING" id="3641.A0A061DHE6"/>
<evidence type="ECO:0000256" key="4">
    <source>
        <dbReference type="SAM" id="MobiDB-lite"/>
    </source>
</evidence>
<keyword evidence="6" id="KW-1185">Reference proteome</keyword>
<dbReference type="InterPro" id="IPR004345">
    <property type="entry name" value="TB2_DP1_HVA22"/>
</dbReference>
<accession>A0A061DHE6</accession>
<evidence type="ECO:0000313" key="6">
    <source>
        <dbReference type="Proteomes" id="UP000026915"/>
    </source>
</evidence>
<dbReference type="InterPro" id="IPR005202">
    <property type="entry name" value="TF_GRAS"/>
</dbReference>
<feature type="compositionally biased region" description="Basic and acidic residues" evidence="4">
    <location>
        <begin position="655"/>
        <end position="667"/>
    </location>
</feature>